<dbReference type="InterPro" id="IPR011043">
    <property type="entry name" value="Gal_Oxase/kelch_b-propeller"/>
</dbReference>
<dbReference type="Gene3D" id="2.120.10.80">
    <property type="entry name" value="Kelch-type beta propeller"/>
    <property type="match status" value="1"/>
</dbReference>
<protein>
    <submittedName>
        <fullName evidence="2">Protein UNUSUAL FLORAL ORGANS</fullName>
    </submittedName>
</protein>
<dbReference type="InterPro" id="IPR001810">
    <property type="entry name" value="F-box_dom"/>
</dbReference>
<reference evidence="2" key="1">
    <citation type="submission" date="2020-01" db="EMBL/GenBank/DDBJ databases">
        <title>Genome sequence of Kobresia littledalei, the first chromosome-level genome in the family Cyperaceae.</title>
        <authorList>
            <person name="Qu G."/>
        </authorList>
    </citation>
    <scope>NUCLEOTIDE SEQUENCE</scope>
    <source>
        <strain evidence="2">C.B.Clarke</strain>
        <tissue evidence="2">Leaf</tissue>
    </source>
</reference>
<dbReference type="Pfam" id="PF00646">
    <property type="entry name" value="F-box"/>
    <property type="match status" value="1"/>
</dbReference>
<dbReference type="PANTHER" id="PTHR31672:SF12">
    <property type="entry name" value="F-BOX DOMAIN-CONTAINING PROTEIN"/>
    <property type="match status" value="1"/>
</dbReference>
<dbReference type="SUPFAM" id="SSF50965">
    <property type="entry name" value="Galactose oxidase, central domain"/>
    <property type="match status" value="1"/>
</dbReference>
<dbReference type="AlphaFoldDB" id="A0A833RJE5"/>
<gene>
    <name evidence="2" type="ORF">FCM35_KLT00385</name>
</gene>
<dbReference type="OrthoDB" id="1893842at2759"/>
<comment type="caution">
    <text evidence="2">The sequence shown here is derived from an EMBL/GenBank/DDBJ whole genome shotgun (WGS) entry which is preliminary data.</text>
</comment>
<dbReference type="EMBL" id="SWLB01000001">
    <property type="protein sequence ID" value="KAF3341747.1"/>
    <property type="molecule type" value="Genomic_DNA"/>
</dbReference>
<name>A0A833RJE5_9POAL</name>
<accession>A0A833RJE5</accession>
<organism evidence="2 3">
    <name type="scientific">Carex littledalei</name>
    <dbReference type="NCBI Taxonomy" id="544730"/>
    <lineage>
        <taxon>Eukaryota</taxon>
        <taxon>Viridiplantae</taxon>
        <taxon>Streptophyta</taxon>
        <taxon>Embryophyta</taxon>
        <taxon>Tracheophyta</taxon>
        <taxon>Spermatophyta</taxon>
        <taxon>Magnoliopsida</taxon>
        <taxon>Liliopsida</taxon>
        <taxon>Poales</taxon>
        <taxon>Cyperaceae</taxon>
        <taxon>Cyperoideae</taxon>
        <taxon>Cariceae</taxon>
        <taxon>Carex</taxon>
        <taxon>Carex subgen. Euthyceras</taxon>
    </lineage>
</organism>
<sequence>MSMSKRNPNFASSSNSGLDPNIWCHLPPSLFDRILHFLPTPAFFRFQLLSRRIHSLLFSPSFLHSHLLLSPLRPSFAFFPNSNPFSLYLLDPASLSWHHLPLTVLLPCNVPIAPAASSGGLLCFLSLSPGPKTLLLVNPLSKLIAYLPQTPTPRLSPAVGLSVGPSSLSVVIAGDDLISPFSVKNLSSEFFFADATPTFSPWNLSSPLPRLCSIEPNRMVFGGGGKLYCMSVSPYAVLVFDPMSNSWSKIQPPMRRFLRSPNLVEILANDGGIGIGLVAAVEKNRLNVPRSVRVWSLQLQPGCHSWVEISRMPIDVHARFYENCMQGAFECAGHGGLIAFLAGGTNSNSDVVLFNVSRKEWRWAPTCPYPHQGGMKVFAYEPRIATPAIGLLTIAS</sequence>
<dbReference type="Proteomes" id="UP000623129">
    <property type="component" value="Unassembled WGS sequence"/>
</dbReference>
<evidence type="ECO:0000259" key="1">
    <source>
        <dbReference type="PROSITE" id="PS50181"/>
    </source>
</evidence>
<dbReference type="InterPro" id="IPR015915">
    <property type="entry name" value="Kelch-typ_b-propeller"/>
</dbReference>
<proteinExistence type="predicted"/>
<evidence type="ECO:0000313" key="2">
    <source>
        <dbReference type="EMBL" id="KAF3341747.1"/>
    </source>
</evidence>
<dbReference type="InterPro" id="IPR050796">
    <property type="entry name" value="SCF_F-box_component"/>
</dbReference>
<dbReference type="InterPro" id="IPR036047">
    <property type="entry name" value="F-box-like_dom_sf"/>
</dbReference>
<feature type="domain" description="F-box" evidence="1">
    <location>
        <begin position="20"/>
        <end position="67"/>
    </location>
</feature>
<dbReference type="PANTHER" id="PTHR31672">
    <property type="entry name" value="BNACNNG10540D PROTEIN"/>
    <property type="match status" value="1"/>
</dbReference>
<keyword evidence="3" id="KW-1185">Reference proteome</keyword>
<dbReference type="PROSITE" id="PS50181">
    <property type="entry name" value="FBOX"/>
    <property type="match status" value="1"/>
</dbReference>
<evidence type="ECO:0000313" key="3">
    <source>
        <dbReference type="Proteomes" id="UP000623129"/>
    </source>
</evidence>
<dbReference type="SUPFAM" id="SSF81383">
    <property type="entry name" value="F-box domain"/>
    <property type="match status" value="1"/>
</dbReference>